<keyword evidence="1" id="KW-1133">Transmembrane helix</keyword>
<dbReference type="HOGENOM" id="CLU_109297_3_0_11"/>
<keyword evidence="1" id="KW-0472">Membrane</keyword>
<reference evidence="2 3" key="1">
    <citation type="submission" date="2013-09" db="EMBL/GenBank/DDBJ databases">
        <title>Complete genome sequence of Corynebacterium doosanense CAU 212(T) (=DSM 45436(T)), isolated from activated sludge.</title>
        <authorList>
            <person name="Schaffert L."/>
            <person name="Albersmeier A."/>
            <person name="Kalinowski J."/>
            <person name="Ruckert C."/>
        </authorList>
    </citation>
    <scope>NUCLEOTIDE SEQUENCE [LARGE SCALE GENOMIC DNA]</scope>
    <source>
        <strain evidence="2 3">CAU 212</strain>
    </source>
</reference>
<dbReference type="PANTHER" id="PTHR39165">
    <property type="entry name" value="IG HYPOTHETICAL 17883"/>
    <property type="match status" value="1"/>
</dbReference>
<dbReference type="Proteomes" id="UP000029914">
    <property type="component" value="Chromosome"/>
</dbReference>
<keyword evidence="1" id="KW-0812">Transmembrane</keyword>
<sequence>MTLDIVATVVAAVLLTVAVAGTVYPVLPGSILAIITLVGWAWTLGTPWAWGAAGVGIVLAAVGMAASFVLTGRTMKREKIPGLPVTVGVVAGIVGMFLLPGFGLFVGFALGLFTAELVRQRDVSKATHSSLAAIKSLGLGMLIEFFCAALAASVFAVGAFAHFA</sequence>
<evidence type="ECO:0000313" key="3">
    <source>
        <dbReference type="Proteomes" id="UP000029914"/>
    </source>
</evidence>
<dbReference type="EMBL" id="CP006764">
    <property type="protein sequence ID" value="AIT61994.1"/>
    <property type="molecule type" value="Genomic_DNA"/>
</dbReference>
<dbReference type="AlphaFoldDB" id="A0A097IIN9"/>
<feature type="transmembrane region" description="Helical" evidence="1">
    <location>
        <begin position="48"/>
        <end position="71"/>
    </location>
</feature>
<name>A0A097IIN9_9CORY</name>
<proteinExistence type="predicted"/>
<dbReference type="PANTHER" id="PTHR39165:SF1">
    <property type="entry name" value="DUF456 DOMAIN-CONTAINING PROTEIN"/>
    <property type="match status" value="1"/>
</dbReference>
<accession>A0A097IIN9</accession>
<dbReference type="Pfam" id="PF04306">
    <property type="entry name" value="DUF456"/>
    <property type="match status" value="1"/>
</dbReference>
<dbReference type="eggNOG" id="COG2839">
    <property type="taxonomic scope" value="Bacteria"/>
</dbReference>
<keyword evidence="3" id="KW-1185">Reference proteome</keyword>
<dbReference type="KEGG" id="cdo:CDOO_12550"/>
<feature type="transmembrane region" description="Helical" evidence="1">
    <location>
        <begin position="83"/>
        <end position="113"/>
    </location>
</feature>
<feature type="transmembrane region" description="Helical" evidence="1">
    <location>
        <begin position="133"/>
        <end position="161"/>
    </location>
</feature>
<dbReference type="InterPro" id="IPR007403">
    <property type="entry name" value="DUF456"/>
</dbReference>
<gene>
    <name evidence="2" type="ORF">CDOO_12550</name>
</gene>
<dbReference type="STRING" id="558173.CDOO_12550"/>
<dbReference type="OrthoDB" id="3733714at2"/>
<organism evidence="2 3">
    <name type="scientific">Corynebacterium doosanense CAU 212 = DSM 45436</name>
    <dbReference type="NCBI Taxonomy" id="558173"/>
    <lineage>
        <taxon>Bacteria</taxon>
        <taxon>Bacillati</taxon>
        <taxon>Actinomycetota</taxon>
        <taxon>Actinomycetes</taxon>
        <taxon>Mycobacteriales</taxon>
        <taxon>Corynebacteriaceae</taxon>
        <taxon>Corynebacterium</taxon>
    </lineage>
</organism>
<feature type="transmembrane region" description="Helical" evidence="1">
    <location>
        <begin position="12"/>
        <end position="42"/>
    </location>
</feature>
<evidence type="ECO:0000313" key="2">
    <source>
        <dbReference type="EMBL" id="AIT61994.1"/>
    </source>
</evidence>
<protein>
    <submittedName>
        <fullName evidence="2">Membrane protein</fullName>
    </submittedName>
</protein>
<evidence type="ECO:0000256" key="1">
    <source>
        <dbReference type="SAM" id="Phobius"/>
    </source>
</evidence>